<evidence type="ECO:0000313" key="2">
    <source>
        <dbReference type="Proteomes" id="UP000291404"/>
    </source>
</evidence>
<dbReference type="VEuPathDB" id="MicrosporidiaDB:CWI36_0841p0010"/>
<organism evidence="1 2">
    <name type="scientific">Hamiltosporidium magnivora</name>
    <dbReference type="NCBI Taxonomy" id="148818"/>
    <lineage>
        <taxon>Eukaryota</taxon>
        <taxon>Fungi</taxon>
        <taxon>Fungi incertae sedis</taxon>
        <taxon>Microsporidia</taxon>
        <taxon>Dubosqiidae</taxon>
        <taxon>Hamiltosporidium</taxon>
    </lineage>
</organism>
<dbReference type="VEuPathDB" id="MicrosporidiaDB:CWI39_2924p0010"/>
<dbReference type="EMBL" id="PITI01000841">
    <property type="protein sequence ID" value="TBU03913.1"/>
    <property type="molecule type" value="Genomic_DNA"/>
</dbReference>
<proteinExistence type="predicted"/>
<gene>
    <name evidence="1" type="ORF">CWI36_0841p0010</name>
</gene>
<protein>
    <submittedName>
        <fullName evidence="1">Uncharacterized protein</fullName>
    </submittedName>
</protein>
<reference evidence="1 2" key="1">
    <citation type="submission" date="2017-12" db="EMBL/GenBank/DDBJ databases">
        <authorList>
            <person name="Pombert J.-F."/>
            <person name="Haag K.L."/>
            <person name="Ebert D."/>
        </authorList>
    </citation>
    <scope>NUCLEOTIDE SEQUENCE [LARGE SCALE GENOMIC DNA]</scope>
    <source>
        <strain evidence="1">BE-OM-2</strain>
    </source>
</reference>
<accession>A0A4Q9L871</accession>
<evidence type="ECO:0000313" key="1">
    <source>
        <dbReference type="EMBL" id="TBU03913.1"/>
    </source>
</evidence>
<keyword evidence="2" id="KW-1185">Reference proteome</keyword>
<dbReference type="AlphaFoldDB" id="A0A4Q9L871"/>
<name>A0A4Q9L871_9MICR</name>
<comment type="caution">
    <text evidence="1">The sequence shown here is derived from an EMBL/GenBank/DDBJ whole genome shotgun (WGS) entry which is preliminary data.</text>
</comment>
<dbReference type="Proteomes" id="UP000291404">
    <property type="component" value="Unassembled WGS sequence"/>
</dbReference>
<sequence length="340" mass="39747">MWNKDNGTGTDDNYLIPSVSDNHLDMFPSLNEMEISLIGLLIRKLLKLMAFAIFFIKKLRTLHKYLYDIVEVLCLKPLQAEFFTNNEQDDKEIFQTGKIHKNENTNESRILINNHILFIYDLKPLAKDSSILNALKFEGKSFLKHICLEINKEKSATNDMCCEDSSTLLKDFGVYKSSRIVDDAQSNQMLSSFEEVQSCLYQVTKKNLERAEFEKLYNEIEERRLNSELYNARKNELVSVCDSSRWLKKEQIWRVTKGVIKRGEKHVEPTPFTTANYQARWSEFITNIDHMEEIKVGPCEEELGRISKRLIKKMCYQKLMLSLLMTSNENVNTKKIINIK</sequence>